<keyword evidence="2" id="KW-1185">Reference proteome</keyword>
<dbReference type="Proteomes" id="UP000202039">
    <property type="component" value="Segment"/>
</dbReference>
<dbReference type="EMBL" id="AP014629">
    <property type="protein sequence ID" value="BAP28904.1"/>
    <property type="molecule type" value="Genomic_DNA"/>
</dbReference>
<dbReference type="GeneID" id="23681455"/>
<accession>A0A077KCA4</accession>
<proteinExistence type="predicted"/>
<evidence type="ECO:0000313" key="2">
    <source>
        <dbReference type="Proteomes" id="UP000202039"/>
    </source>
</evidence>
<evidence type="ECO:0000313" key="1">
    <source>
        <dbReference type="EMBL" id="BAP28904.1"/>
    </source>
</evidence>
<name>A0A077KCA4_9CAUD</name>
<sequence length="56" mass="6018">MEKASEAVAVKFCPICGDTMHQENRDGGLWWVCDDPTCDFQILIKSASGDGGVVVS</sequence>
<dbReference type="RefSeq" id="YP_009126636.1">
    <property type="nucleotide sequence ID" value="NC_026611.1"/>
</dbReference>
<organism evidence="1 2">
    <name type="scientific">Edwardsiella phage GF-2</name>
    <dbReference type="NCBI Taxonomy" id="1537091"/>
    <lineage>
        <taxon>Viruses</taxon>
        <taxon>Duplodnaviria</taxon>
        <taxon>Heunggongvirae</taxon>
        <taxon>Uroviricota</taxon>
        <taxon>Caudoviricetes</taxon>
        <taxon>Gofduovirus</taxon>
        <taxon>Gofduovirus GF2</taxon>
    </lineage>
</organism>
<protein>
    <submittedName>
        <fullName evidence="1">Uncharacterized protein</fullName>
    </submittedName>
</protein>
<dbReference type="KEGG" id="vg:23681455"/>
<reference evidence="1 2" key="1">
    <citation type="journal article" date="2015" name="Arch. Virol.">
        <title>Full-genome sequence of a novel myovirus, GF-2, infecting Edwardsiella tarda: comparison with other Edwardsiella myoviral genomes.</title>
        <authorList>
            <person name="Yasuike M."/>
            <person name="Nishiki I."/>
            <person name="Iwasaki Y."/>
            <person name="Nakamura Y."/>
            <person name="Fujiwara A."/>
            <person name="Sugaya E."/>
            <person name="Kawato Y."/>
            <person name="Nagai S."/>
            <person name="Kobayashi T."/>
            <person name="Ototake M."/>
            <person name="Nakai T."/>
        </authorList>
    </citation>
    <scope>NUCLEOTIDE SEQUENCE [LARGE SCALE GENOMIC DNA]</scope>
</reference>